<organism evidence="11 22">
    <name type="scientific">Mycobacterium tuberculosis</name>
    <dbReference type="NCBI Taxonomy" id="1773"/>
    <lineage>
        <taxon>Bacteria</taxon>
        <taxon>Bacillati</taxon>
        <taxon>Actinomycetota</taxon>
        <taxon>Actinomycetes</taxon>
        <taxon>Mycobacteriales</taxon>
        <taxon>Mycobacteriaceae</taxon>
        <taxon>Mycobacterium</taxon>
        <taxon>Mycobacterium tuberculosis complex</taxon>
    </lineage>
</organism>
<evidence type="ECO:0000313" key="16">
    <source>
        <dbReference type="Proteomes" id="UP000046680"/>
    </source>
</evidence>
<evidence type="ECO:0000313" key="20">
    <source>
        <dbReference type="Proteomes" id="UP000050139"/>
    </source>
</evidence>
<dbReference type="EMBL" id="QTBD01000142">
    <property type="protein sequence ID" value="REQ52530.1"/>
    <property type="molecule type" value="Genomic_DNA"/>
</dbReference>
<evidence type="ECO:0000313" key="14">
    <source>
        <dbReference type="Proteomes" id="UP000039217"/>
    </source>
</evidence>
<reference evidence="11 22" key="3">
    <citation type="submission" date="2016-04" db="EMBL/GenBank/DDBJ databases">
        <authorList>
            <person name="Bigi M."/>
            <person name="Bigi F."/>
            <person name="Soria M.A."/>
        </authorList>
    </citation>
    <scope>NUCLEOTIDE SEQUENCE [LARGE SCALE GENOMIC DNA]</scope>
    <source>
        <strain evidence="11 22">6548</strain>
    </source>
</reference>
<evidence type="ECO:0000259" key="1">
    <source>
        <dbReference type="Pfam" id="PF03358"/>
    </source>
</evidence>
<evidence type="ECO:0000313" key="19">
    <source>
        <dbReference type="Proteomes" id="UP000049023"/>
    </source>
</evidence>
<evidence type="ECO:0000313" key="8">
    <source>
        <dbReference type="EMBL" id="CNU30249.1"/>
    </source>
</evidence>
<dbReference type="GeneID" id="45427047"/>
<dbReference type="Proteomes" id="UP000044938">
    <property type="component" value="Unassembled WGS sequence"/>
</dbReference>
<dbReference type="Proteomes" id="UP000049023">
    <property type="component" value="Unassembled WGS sequence"/>
</dbReference>
<feature type="domain" description="NADPH-dependent FMN reductase-like" evidence="1">
    <location>
        <begin position="8"/>
        <end position="155"/>
    </location>
</feature>
<reference evidence="10 25" key="8">
    <citation type="submission" date="2021-03" db="EMBL/GenBank/DDBJ databases">
        <title>Whole Genome Sequencing of Mycobacterium tuberculosis clinical isolates from Arunachal Pradesh, India.</title>
        <authorList>
            <person name="Singh S."/>
            <person name="Mudliar S.R."/>
            <person name="Kulsum U."/>
            <person name="Rufai S.B."/>
            <person name="Singh P.K."/>
            <person name="Umpo M."/>
            <person name="Nyori M."/>
        </authorList>
    </citation>
    <scope>NUCLEOTIDE SEQUENCE [LARGE SCALE GENOMIC DNA]</scope>
    <source>
        <strain evidence="10 25">OMICS/BPL/0142/20/SP</strain>
    </source>
</reference>
<evidence type="ECO:0000313" key="15">
    <source>
        <dbReference type="Proteomes" id="UP000044938"/>
    </source>
</evidence>
<dbReference type="EMBL" id="CGCX01000737">
    <property type="protein sequence ID" value="CFR82610.1"/>
    <property type="molecule type" value="Genomic_DNA"/>
</dbReference>
<evidence type="ECO:0000313" key="7">
    <source>
        <dbReference type="EMBL" id="CLW39057.1"/>
    </source>
</evidence>
<dbReference type="PANTHER" id="PTHR30543:SF21">
    <property type="entry name" value="NAD(P)H-DEPENDENT FMN REDUCTASE LOT6"/>
    <property type="match status" value="1"/>
</dbReference>
<dbReference type="EMBL" id="COPH01000018">
    <property type="protein sequence ID" value="CLW39057.1"/>
    <property type="molecule type" value="Genomic_DNA"/>
</dbReference>
<dbReference type="Proteomes" id="UP000189452">
    <property type="component" value="Chromosome"/>
</dbReference>
<dbReference type="Proteomes" id="UP000300237">
    <property type="component" value="Chromosome"/>
</dbReference>
<dbReference type="GO" id="GO:0016491">
    <property type="term" value="F:oxidoreductase activity"/>
    <property type="evidence" value="ECO:0007669"/>
    <property type="project" value="UniProtKB-KW"/>
</dbReference>
<dbReference type="Proteomes" id="UP000256381">
    <property type="component" value="Unassembled WGS sequence"/>
</dbReference>
<dbReference type="EMBL" id="CSAJ01000162">
    <property type="protein sequence ID" value="COW06511.1"/>
    <property type="molecule type" value="Genomic_DNA"/>
</dbReference>
<accession>A0A045K3U7</accession>
<name>A0A045K3U7_MYCTX</name>
<dbReference type="RefSeq" id="WP_003415983.1">
    <property type="nucleotide sequence ID" value="NZ_AP017901.1"/>
</dbReference>
<dbReference type="Pfam" id="PF03358">
    <property type="entry name" value="FMN_red"/>
    <property type="match status" value="1"/>
</dbReference>
<evidence type="ECO:0000313" key="11">
    <source>
        <dbReference type="EMBL" id="OMH60998.1"/>
    </source>
</evidence>
<evidence type="ECO:0000313" key="22">
    <source>
        <dbReference type="Proteomes" id="UP000189452"/>
    </source>
</evidence>
<reference evidence="12 23" key="4">
    <citation type="journal article" date="2017" name="N. Engl. J. Med.">
        <title>Transmission of Extensively Drug-Resistant Tuberculosis in South Africa.</title>
        <authorList>
            <person name="Shah N.S."/>
            <person name="Auld S.C."/>
            <person name="Brust J.C."/>
            <person name="Mathema B."/>
            <person name="Ismail N."/>
            <person name="Moodley P."/>
            <person name="Mlisana K."/>
            <person name="Allana S."/>
            <person name="Campbell A."/>
            <person name="Mthiyane T."/>
            <person name="Morris N."/>
            <person name="Mpangase P."/>
            <person name="van der Meulen H."/>
            <person name="Omar S.V."/>
            <person name="Brown T.S."/>
            <person name="Narechania A."/>
            <person name="Shaskina E."/>
            <person name="Kapwata T."/>
            <person name="Kreiswirth B."/>
            <person name="Gandhi N.R."/>
        </authorList>
    </citation>
    <scope>NUCLEOTIDE SEQUENCE [LARGE SCALE GENOMIC DNA]</scope>
    <source>
        <strain evidence="12 23">32301_S10</strain>
    </source>
</reference>
<dbReference type="InterPro" id="IPR029039">
    <property type="entry name" value="Flavoprotein-like_sf"/>
</dbReference>
<dbReference type="OMA" id="YGGVWAQ"/>
<evidence type="ECO:0000313" key="18">
    <source>
        <dbReference type="Proteomes" id="UP000048948"/>
    </source>
</evidence>
<dbReference type="PANTHER" id="PTHR30543">
    <property type="entry name" value="CHROMATE REDUCTASE"/>
    <property type="match status" value="1"/>
</dbReference>
<evidence type="ECO:0000313" key="23">
    <source>
        <dbReference type="Proteomes" id="UP000256381"/>
    </source>
</evidence>
<dbReference type="EMBL" id="LWDQ01000001">
    <property type="protein sequence ID" value="OMH60998.1"/>
    <property type="molecule type" value="Genomic_DNA"/>
</dbReference>
<reference evidence="14 15" key="1">
    <citation type="submission" date="2015-03" db="EMBL/GenBank/DDBJ databases">
        <authorList>
            <consortium name="Pathogen Informatics"/>
        </authorList>
    </citation>
    <scope>NUCLEOTIDE SEQUENCE [LARGE SCALE GENOMIC DNA]</scope>
    <source>
        <strain evidence="6 18">Bir 172</strain>
        <strain evidence="4 21">Bir 185</strain>
        <strain evidence="5 19">Bir 187</strain>
        <strain evidence="3 16">C09601061</strain>
        <strain evidence="8 14">D00501624</strain>
        <strain evidence="2 17">H09601792</strain>
        <strain evidence="9 15">M09401471</strain>
    </source>
</reference>
<dbReference type="Proteomes" id="UP000048948">
    <property type="component" value="Unassembled WGS sequence"/>
</dbReference>
<dbReference type="GO" id="GO:0005829">
    <property type="term" value="C:cytosol"/>
    <property type="evidence" value="ECO:0007669"/>
    <property type="project" value="TreeGrafter"/>
</dbReference>
<evidence type="ECO:0000313" key="10">
    <source>
        <dbReference type="EMBL" id="MBP0683667.1"/>
    </source>
</evidence>
<dbReference type="Gene3D" id="3.40.50.360">
    <property type="match status" value="1"/>
</dbReference>
<dbReference type="Proteomes" id="UP000039217">
    <property type="component" value="Unassembled WGS sequence"/>
</dbReference>
<dbReference type="SMR" id="A0A045K3U7"/>
<evidence type="ECO:0000313" key="3">
    <source>
        <dbReference type="EMBL" id="CFR82610.1"/>
    </source>
</evidence>
<dbReference type="EMBL" id="CNGE01001460">
    <property type="protein sequence ID" value="CKU17444.1"/>
    <property type="molecule type" value="Genomic_DNA"/>
</dbReference>
<evidence type="ECO:0000313" key="12">
    <source>
        <dbReference type="EMBL" id="REQ52530.1"/>
    </source>
</evidence>
<dbReference type="InterPro" id="IPR005025">
    <property type="entry name" value="FMN_Rdtase-like_dom"/>
</dbReference>
<sequence>MSDTKSDIKILALVGSLRAASFNRQIAELAAKVAPDGVTVTMFEGLGDLPFYNEDIDTATEVPAPVSALREAASDAHAALVVTPEYNGSIPAVIKNAIDWLSRPFGDGALKDKPLAVIGGSMGRYGGVWAHDETRKSFSIAGTRVVDAIKLSVPFQTLGKSVADDAGLAANVRDAVGNLAAEVG</sequence>
<reference evidence="7 20" key="2">
    <citation type="submission" date="2015-03" db="EMBL/GenBank/DDBJ databases">
        <authorList>
            <consortium name="Pathogen Informatics"/>
            <person name="Murphy D."/>
        </authorList>
    </citation>
    <scope>NUCLEOTIDE SEQUENCE [LARGE SCALE GENOMIC DNA]</scope>
    <source>
        <strain evidence="7 20">0268S</strain>
    </source>
</reference>
<dbReference type="EMBL" id="CQQC01000087">
    <property type="protein sequence ID" value="CNU30249.1"/>
    <property type="molecule type" value="Genomic_DNA"/>
</dbReference>
<evidence type="ECO:0000313" key="2">
    <source>
        <dbReference type="EMBL" id="CFE62638.1"/>
    </source>
</evidence>
<reference evidence="12" key="6">
    <citation type="submission" date="2018-07" db="EMBL/GenBank/DDBJ databases">
        <authorList>
            <person name="Shah S."/>
            <person name="Brown T."/>
            <person name="Auld S."/>
            <person name="Bratton K."/>
            <person name="Narechania A."/>
            <person name="Mathema B."/>
            <person name="Gandhi N."/>
        </authorList>
    </citation>
    <scope>NUCLEOTIDE SEQUENCE</scope>
    <source>
        <strain evidence="12">32301_S10</strain>
    </source>
</reference>
<dbReference type="AlphaFoldDB" id="A0A045K3U7"/>
<evidence type="ECO:0000313" key="24">
    <source>
        <dbReference type="Proteomes" id="UP000300237"/>
    </source>
</evidence>
<dbReference type="Proteomes" id="UP000050139">
    <property type="component" value="Unassembled WGS sequence"/>
</dbReference>
<dbReference type="EMBL" id="CFOH01000602">
    <property type="protein sequence ID" value="CFE62638.1"/>
    <property type="molecule type" value="Genomic_DNA"/>
</dbReference>
<proteinExistence type="predicted"/>
<evidence type="ECO:0000313" key="21">
    <source>
        <dbReference type="Proteomes" id="UP000050164"/>
    </source>
</evidence>
<keyword evidence="11" id="KW-0560">Oxidoreductase</keyword>
<dbReference type="EMBL" id="CNFT01000191">
    <property type="protein sequence ID" value="CKR31704.1"/>
    <property type="molecule type" value="Genomic_DNA"/>
</dbReference>
<evidence type="ECO:0000313" key="9">
    <source>
        <dbReference type="EMBL" id="COW06511.1"/>
    </source>
</evidence>
<evidence type="ECO:0000313" key="4">
    <source>
        <dbReference type="EMBL" id="CKR31704.1"/>
    </source>
</evidence>
<dbReference type="FunFam" id="3.40.50.360:FF:000041">
    <property type="entry name" value="NAD(P)H-dependent FMN reductase"/>
    <property type="match status" value="1"/>
</dbReference>
<protein>
    <submittedName>
        <fullName evidence="11">FMN-dependent NADPH-azoreductase</fullName>
        <ecNumber evidence="11">1.7.-.-</ecNumber>
    </submittedName>
    <submittedName>
        <fullName evidence="10">NAD(P)H-dependent oxidoreductase</fullName>
    </submittedName>
    <submittedName>
        <fullName evidence="2">NADPH-dependent FMN reductase</fullName>
    </submittedName>
</protein>
<dbReference type="Proteomes" id="UP000671119">
    <property type="component" value="Unassembled WGS sequence"/>
</dbReference>
<dbReference type="EC" id="1.7.-.-" evidence="11"/>
<evidence type="ECO:0000313" key="17">
    <source>
        <dbReference type="Proteomes" id="UP000046947"/>
    </source>
</evidence>
<dbReference type="EMBL" id="CNFU01000856">
    <property type="protein sequence ID" value="CKS63634.1"/>
    <property type="molecule type" value="Genomic_DNA"/>
</dbReference>
<evidence type="ECO:0000313" key="5">
    <source>
        <dbReference type="EMBL" id="CKS63634.1"/>
    </source>
</evidence>
<dbReference type="InterPro" id="IPR050712">
    <property type="entry name" value="NAD(P)H-dep_reductase"/>
</dbReference>
<evidence type="ECO:0000313" key="13">
    <source>
        <dbReference type="EMBL" id="VCU51340.1"/>
    </source>
</evidence>
<gene>
    <name evidence="11" type="primary">azr</name>
    <name evidence="11" type="ORF">A4S10_03185</name>
    <name evidence="13" type="ORF">DKC2_3244</name>
    <name evidence="12" type="ORF">DSJ38_10005</name>
    <name evidence="3" type="ORF">ERS007657_02070</name>
    <name evidence="8" type="ORF">ERS007661_00441</name>
    <name evidence="2" type="ORF">ERS007688_03060</name>
    <name evidence="9" type="ORF">ERS007720_01575</name>
    <name evidence="6" type="ORF">ERS027646_04557</name>
    <name evidence="4" type="ORF">ERS027659_01136</name>
    <name evidence="5" type="ORF">ERS027661_03348</name>
    <name evidence="7" type="ORF">ERS094118_02463</name>
    <name evidence="10" type="ORF">J8J21_11110</name>
</gene>
<evidence type="ECO:0000313" key="6">
    <source>
        <dbReference type="EMBL" id="CKU17444.1"/>
    </source>
</evidence>
<evidence type="ECO:0000313" key="25">
    <source>
        <dbReference type="Proteomes" id="UP000671119"/>
    </source>
</evidence>
<dbReference type="GO" id="GO:0010181">
    <property type="term" value="F:FMN binding"/>
    <property type="evidence" value="ECO:0007669"/>
    <property type="project" value="TreeGrafter"/>
</dbReference>
<dbReference type="Proteomes" id="UP000046947">
    <property type="component" value="Unassembled WGS sequence"/>
</dbReference>
<dbReference type="SUPFAM" id="SSF52218">
    <property type="entry name" value="Flavoproteins"/>
    <property type="match status" value="1"/>
</dbReference>
<dbReference type="EMBL" id="JAGIZI010000015">
    <property type="protein sequence ID" value="MBP0683667.1"/>
    <property type="molecule type" value="Genomic_DNA"/>
</dbReference>
<dbReference type="Proteomes" id="UP000046680">
    <property type="component" value="Unassembled WGS sequence"/>
</dbReference>
<dbReference type="Proteomes" id="UP000050164">
    <property type="component" value="Unassembled WGS sequence"/>
</dbReference>
<reference evidence="11 22" key="5">
    <citation type="submission" date="2017-02" db="EMBL/GenBank/DDBJ databases">
        <title>Protein polymorphisms may explain contrasting epidemiological fitness of two variants of a multidrug-resistant Mycobacterium tuberculosis strain.</title>
        <authorList>
            <person name="Bigi M.M."/>
            <person name="Lopez B."/>
            <person name="Blanco F.C."/>
            <person name="Sasiain M.C."/>
            <person name="De La Barrera S."/>
            <person name="Ritacco V."/>
            <person name="Bigi F."/>
            <person name="Soria M.A."/>
        </authorList>
    </citation>
    <scope>NUCLEOTIDE SEQUENCE [LARGE SCALE GENOMIC DNA]</scope>
    <source>
        <strain evidence="11 22">6548</strain>
    </source>
</reference>
<reference evidence="13 24" key="7">
    <citation type="submission" date="2018-08" db="EMBL/GenBank/DDBJ databases">
        <authorList>
            <person name="Fokvardsen B D."/>
            <person name="Norman A."/>
        </authorList>
    </citation>
    <scope>NUCLEOTIDE SEQUENCE [LARGE SCALE GENOMIC DNA]</scope>
    <source>
        <strain evidence="13 24">DKC2</strain>
    </source>
</reference>
<dbReference type="EMBL" id="LR027516">
    <property type="protein sequence ID" value="VCU51340.1"/>
    <property type="molecule type" value="Genomic_DNA"/>
</dbReference>